<name>A0A2H0YPT4_9BACT</name>
<feature type="domain" description="Cas12f1-like TNB" evidence="6">
    <location>
        <begin position="72"/>
        <end position="137"/>
    </location>
</feature>
<dbReference type="GO" id="GO:0032196">
    <property type="term" value="P:transposition"/>
    <property type="evidence" value="ECO:0007669"/>
    <property type="project" value="UniProtKB-KW"/>
</dbReference>
<protein>
    <recommendedName>
        <fullName evidence="9">Transposase</fullName>
    </recommendedName>
</protein>
<dbReference type="NCBIfam" id="TIGR01766">
    <property type="entry name" value="IS200/IS605 family accessory protein TnpB-like domain"/>
    <property type="match status" value="1"/>
</dbReference>
<dbReference type="GO" id="GO:0006310">
    <property type="term" value="P:DNA recombination"/>
    <property type="evidence" value="ECO:0007669"/>
    <property type="project" value="UniProtKB-KW"/>
</dbReference>
<dbReference type="Pfam" id="PF07282">
    <property type="entry name" value="Cas12f1-like_TNB"/>
    <property type="match status" value="1"/>
</dbReference>
<dbReference type="InterPro" id="IPR001959">
    <property type="entry name" value="Transposase"/>
</dbReference>
<evidence type="ECO:0000313" key="8">
    <source>
        <dbReference type="Proteomes" id="UP000230088"/>
    </source>
</evidence>
<evidence type="ECO:0000259" key="5">
    <source>
        <dbReference type="Pfam" id="PF01385"/>
    </source>
</evidence>
<proteinExistence type="inferred from homology"/>
<evidence type="ECO:0000259" key="6">
    <source>
        <dbReference type="Pfam" id="PF07282"/>
    </source>
</evidence>
<dbReference type="InterPro" id="IPR010095">
    <property type="entry name" value="Cas12f1-like_TNB"/>
</dbReference>
<keyword evidence="2" id="KW-0815">Transposition</keyword>
<dbReference type="Pfam" id="PF01385">
    <property type="entry name" value="OrfB_IS605"/>
    <property type="match status" value="1"/>
</dbReference>
<evidence type="ECO:0000256" key="3">
    <source>
        <dbReference type="ARBA" id="ARBA00023125"/>
    </source>
</evidence>
<evidence type="ECO:0000256" key="4">
    <source>
        <dbReference type="ARBA" id="ARBA00023172"/>
    </source>
</evidence>
<evidence type="ECO:0000313" key="7">
    <source>
        <dbReference type="EMBL" id="PIS39773.1"/>
    </source>
</evidence>
<evidence type="ECO:0000256" key="1">
    <source>
        <dbReference type="ARBA" id="ARBA00008761"/>
    </source>
</evidence>
<comment type="caution">
    <text evidence="7">The sequence shown here is derived from an EMBL/GenBank/DDBJ whole genome shotgun (WGS) entry which is preliminary data.</text>
</comment>
<dbReference type="EMBL" id="PEYD01000004">
    <property type="protein sequence ID" value="PIS39773.1"/>
    <property type="molecule type" value="Genomic_DNA"/>
</dbReference>
<gene>
    <name evidence="7" type="ORF">COT33_00280</name>
</gene>
<feature type="domain" description="Probable transposase IS891/IS1136/IS1341" evidence="5">
    <location>
        <begin position="5"/>
        <end position="60"/>
    </location>
</feature>
<dbReference type="AlphaFoldDB" id="A0A2H0YPT4"/>
<keyword evidence="4" id="KW-0233">DNA recombination</keyword>
<dbReference type="Proteomes" id="UP000230088">
    <property type="component" value="Unassembled WGS sequence"/>
</dbReference>
<evidence type="ECO:0000256" key="2">
    <source>
        <dbReference type="ARBA" id="ARBA00022578"/>
    </source>
</evidence>
<keyword evidence="3" id="KW-0238">DNA-binding</keyword>
<accession>A0A2H0YPT4</accession>
<comment type="similarity">
    <text evidence="1">In the C-terminal section; belongs to the transposase 35 family.</text>
</comment>
<evidence type="ECO:0008006" key="9">
    <source>
        <dbReference type="Google" id="ProtNLM"/>
    </source>
</evidence>
<sequence length="167" mass="19169">MYHLLKYSNRRRKKIKLLAKTHEHIVNQRRDWLHKLSRQYVDKYDMVAVEKLNISGMVRNYHLAKSIQDSAWNAFTNLLADKLKILGRKFGQINPHYTSQKCSGCGELVPKSLSVRTHICPHCNLIIGRDENAALNILKLGRESAFGEDTALAGRTTREASRSLAKR</sequence>
<organism evidence="7 8">
    <name type="scientific">Candidatus Nealsonbacteria bacterium CG08_land_8_20_14_0_20_38_20</name>
    <dbReference type="NCBI Taxonomy" id="1974705"/>
    <lineage>
        <taxon>Bacteria</taxon>
        <taxon>Candidatus Nealsoniibacteriota</taxon>
    </lineage>
</organism>
<dbReference type="GO" id="GO:0003677">
    <property type="term" value="F:DNA binding"/>
    <property type="evidence" value="ECO:0007669"/>
    <property type="project" value="UniProtKB-KW"/>
</dbReference>
<dbReference type="NCBIfam" id="NF040570">
    <property type="entry name" value="guided_TnpB"/>
    <property type="match status" value="1"/>
</dbReference>
<reference evidence="8" key="1">
    <citation type="submission" date="2017-09" db="EMBL/GenBank/DDBJ databases">
        <title>Depth-based differentiation of microbial function through sediment-hosted aquifers and enrichment of novel symbionts in the deep terrestrial subsurface.</title>
        <authorList>
            <person name="Probst A.J."/>
            <person name="Ladd B."/>
            <person name="Jarett J.K."/>
            <person name="Geller-Mcgrath D.E."/>
            <person name="Sieber C.M.K."/>
            <person name="Emerson J.B."/>
            <person name="Anantharaman K."/>
            <person name="Thomas B.C."/>
            <person name="Malmstrom R."/>
            <person name="Stieglmeier M."/>
            <person name="Klingl A."/>
            <person name="Woyke T."/>
            <person name="Ryan C.M."/>
            <person name="Banfield J.F."/>
        </authorList>
    </citation>
    <scope>NUCLEOTIDE SEQUENCE [LARGE SCALE GENOMIC DNA]</scope>
</reference>